<reference evidence="7" key="1">
    <citation type="submission" date="2018-05" db="EMBL/GenBank/DDBJ databases">
        <authorList>
            <person name="Lanie J.A."/>
            <person name="Ng W.-L."/>
            <person name="Kazmierczak K.M."/>
            <person name="Andrzejewski T.M."/>
            <person name="Davidsen T.M."/>
            <person name="Wayne K.J."/>
            <person name="Tettelin H."/>
            <person name="Glass J.I."/>
            <person name="Rusch D."/>
            <person name="Podicherti R."/>
            <person name="Tsui H.-C.T."/>
            <person name="Winkler M.E."/>
        </authorList>
    </citation>
    <scope>NUCLEOTIDE SEQUENCE</scope>
</reference>
<dbReference type="Gene3D" id="3.30.420.40">
    <property type="match status" value="1"/>
</dbReference>
<evidence type="ECO:0000256" key="3">
    <source>
        <dbReference type="ARBA" id="ARBA00022741"/>
    </source>
</evidence>
<gene>
    <name evidence="7" type="ORF">METZ01_LOCUS70904</name>
</gene>
<dbReference type="PIRSF" id="PIRSF036940">
    <property type="entry name" value="PanK_bac_aCoA"/>
    <property type="match status" value="1"/>
</dbReference>
<organism evidence="7">
    <name type="scientific">marine metagenome</name>
    <dbReference type="NCBI Taxonomy" id="408172"/>
    <lineage>
        <taxon>unclassified sequences</taxon>
        <taxon>metagenomes</taxon>
        <taxon>ecological metagenomes</taxon>
    </lineage>
</organism>
<keyword evidence="4" id="KW-0418">Kinase</keyword>
<name>A0A381TPU5_9ZZZZ</name>
<accession>A0A381TPU5</accession>
<dbReference type="AlphaFoldDB" id="A0A381TPU5"/>
<evidence type="ECO:0000256" key="4">
    <source>
        <dbReference type="ARBA" id="ARBA00022777"/>
    </source>
</evidence>
<dbReference type="InterPro" id="IPR004567">
    <property type="entry name" value="Type_II_PanK"/>
</dbReference>
<evidence type="ECO:0008006" key="8">
    <source>
        <dbReference type="Google" id="ProtNLM"/>
    </source>
</evidence>
<dbReference type="Pfam" id="PF03630">
    <property type="entry name" value="Fumble"/>
    <property type="match status" value="1"/>
</dbReference>
<dbReference type="InterPro" id="IPR043129">
    <property type="entry name" value="ATPase_NBD"/>
</dbReference>
<protein>
    <recommendedName>
        <fullName evidence="8">Pantothenate kinase</fullName>
    </recommendedName>
</protein>
<dbReference type="PANTHER" id="PTHR12280">
    <property type="entry name" value="PANTOTHENATE KINASE"/>
    <property type="match status" value="1"/>
</dbReference>
<evidence type="ECO:0000313" key="7">
    <source>
        <dbReference type="EMBL" id="SVA18050.1"/>
    </source>
</evidence>
<dbReference type="GO" id="GO:0005524">
    <property type="term" value="F:ATP binding"/>
    <property type="evidence" value="ECO:0007669"/>
    <property type="project" value="UniProtKB-KW"/>
</dbReference>
<keyword evidence="5" id="KW-0067">ATP-binding</keyword>
<dbReference type="GO" id="GO:0004594">
    <property type="term" value="F:pantothenate kinase activity"/>
    <property type="evidence" value="ECO:0007669"/>
    <property type="project" value="InterPro"/>
</dbReference>
<dbReference type="PANTHER" id="PTHR12280:SF20">
    <property type="entry name" value="4'-PHOSPHOPANTETHEINE PHOSPHATASE"/>
    <property type="match status" value="1"/>
</dbReference>
<evidence type="ECO:0000256" key="5">
    <source>
        <dbReference type="ARBA" id="ARBA00022840"/>
    </source>
</evidence>
<keyword evidence="6" id="KW-0173">Coenzyme A biosynthesis</keyword>
<dbReference type="GO" id="GO:0005829">
    <property type="term" value="C:cytosol"/>
    <property type="evidence" value="ECO:0007669"/>
    <property type="project" value="TreeGrafter"/>
</dbReference>
<dbReference type="EMBL" id="UINC01004956">
    <property type="protein sequence ID" value="SVA18050.1"/>
    <property type="molecule type" value="Genomic_DNA"/>
</dbReference>
<dbReference type="SUPFAM" id="SSF53067">
    <property type="entry name" value="Actin-like ATPase domain"/>
    <property type="match status" value="1"/>
</dbReference>
<dbReference type="CDD" id="cd24085">
    <property type="entry name" value="ASKHA_NBD_PanK-II_bac"/>
    <property type="match status" value="1"/>
</dbReference>
<keyword evidence="2" id="KW-0808">Transferase</keyword>
<keyword evidence="3" id="KW-0547">Nucleotide-binding</keyword>
<proteinExistence type="predicted"/>
<dbReference type="InterPro" id="IPR011602">
    <property type="entry name" value="Type_II_PanK_bac"/>
</dbReference>
<sequence length="277" mass="28928">MLISLDFGITITDILRKDGEGNLTHQMLPSNQKPSEEFILELFKDLNFTKDVDCLALTGGHHQLIGEKIEQTPVIHVNEVDAIGEGGFALSNLDPSKPAIIVSSGSGTACILAKDGVFTHCSGTGVGGGTVLGLSKLLLNTTDPEEIQDLASQGLAKGTDLILEDVVSGPIGLLPTDTTAVNFGKIARLDISASREDLAAGIVNLVGETVARIATSVAVGFEVTDIIVVGRTPTFTALRKSLEAAALLTNFTPHFPPNAEYASALGAMLVAEKNPNS</sequence>
<keyword evidence="1" id="KW-0963">Cytoplasm</keyword>
<evidence type="ECO:0000256" key="2">
    <source>
        <dbReference type="ARBA" id="ARBA00022679"/>
    </source>
</evidence>
<dbReference type="GO" id="GO:0015937">
    <property type="term" value="P:coenzyme A biosynthetic process"/>
    <property type="evidence" value="ECO:0007669"/>
    <property type="project" value="UniProtKB-KW"/>
</dbReference>
<evidence type="ECO:0000256" key="1">
    <source>
        <dbReference type="ARBA" id="ARBA00022490"/>
    </source>
</evidence>
<evidence type="ECO:0000256" key="6">
    <source>
        <dbReference type="ARBA" id="ARBA00022993"/>
    </source>
</evidence>